<gene>
    <name evidence="2" type="ORF">RM877_13280</name>
</gene>
<organism evidence="2 3">
    <name type="scientific">Streptomyces doudnae</name>
    <dbReference type="NCBI Taxonomy" id="3075536"/>
    <lineage>
        <taxon>Bacteria</taxon>
        <taxon>Bacillati</taxon>
        <taxon>Actinomycetota</taxon>
        <taxon>Actinomycetes</taxon>
        <taxon>Kitasatosporales</taxon>
        <taxon>Streptomycetaceae</taxon>
        <taxon>Streptomyces</taxon>
    </lineage>
</organism>
<keyword evidence="3" id="KW-1185">Reference proteome</keyword>
<dbReference type="RefSeq" id="WP_093824420.1">
    <property type="nucleotide sequence ID" value="NZ_JAVRES010000004.1"/>
</dbReference>
<name>A0ABD5EM08_9ACTN</name>
<evidence type="ECO:0000313" key="3">
    <source>
        <dbReference type="Proteomes" id="UP001183535"/>
    </source>
</evidence>
<sequence length="63" mass="6825">MTPPIPEQRPADDEEAQRAELEAAQAAIKRVRERCCGVRDRNGADGNYEAPAPSAFDGTEPTV</sequence>
<comment type="caution">
    <text evidence="2">The sequence shown here is derived from an EMBL/GenBank/DDBJ whole genome shotgun (WGS) entry which is preliminary data.</text>
</comment>
<evidence type="ECO:0000256" key="1">
    <source>
        <dbReference type="SAM" id="MobiDB-lite"/>
    </source>
</evidence>
<evidence type="ECO:0000313" key="2">
    <source>
        <dbReference type="EMBL" id="MDT0435658.1"/>
    </source>
</evidence>
<dbReference type="AlphaFoldDB" id="A0ABD5EM08"/>
<feature type="region of interest" description="Disordered" evidence="1">
    <location>
        <begin position="1"/>
        <end position="22"/>
    </location>
</feature>
<proteinExistence type="predicted"/>
<accession>A0ABD5EM08</accession>
<reference evidence="3" key="1">
    <citation type="submission" date="2023-07" db="EMBL/GenBank/DDBJ databases">
        <title>30 novel species of actinomycetes from the DSMZ collection.</title>
        <authorList>
            <person name="Nouioui I."/>
        </authorList>
    </citation>
    <scope>NUCLEOTIDE SEQUENCE [LARGE SCALE GENOMIC DNA]</scope>
    <source>
        <strain evidence="3">DSM 41981</strain>
    </source>
</reference>
<dbReference type="EMBL" id="JAVRES010000004">
    <property type="protein sequence ID" value="MDT0435658.1"/>
    <property type="molecule type" value="Genomic_DNA"/>
</dbReference>
<dbReference type="Proteomes" id="UP001183535">
    <property type="component" value="Unassembled WGS sequence"/>
</dbReference>
<protein>
    <submittedName>
        <fullName evidence="2">Uncharacterized protein</fullName>
    </submittedName>
</protein>
<feature type="region of interest" description="Disordered" evidence="1">
    <location>
        <begin position="39"/>
        <end position="63"/>
    </location>
</feature>